<dbReference type="AlphaFoldDB" id="A0A9Q6LK22"/>
<proteinExistence type="predicted"/>
<sequence>MIGYVLTYRDKIKEIIQSSAAAKALSTHRDWQGVIGNVVIALTGIGLIALAIKTAYSKAVTGEVSLFFDTHATQKTEKLAEKLILTSK</sequence>
<keyword evidence="2" id="KW-1185">Reference proteome</keyword>
<dbReference type="Proteomes" id="UP000422232">
    <property type="component" value="Chromosome"/>
</dbReference>
<evidence type="ECO:0000313" key="1">
    <source>
        <dbReference type="EMBL" id="QGO05269.1"/>
    </source>
</evidence>
<dbReference type="EMBL" id="CP038908">
    <property type="protein sequence ID" value="QGO05269.1"/>
    <property type="molecule type" value="Genomic_DNA"/>
</dbReference>
<name>A0A9Q6LK22_PISSA</name>
<reference evidence="1 2" key="1">
    <citation type="submission" date="2019-04" db="EMBL/GenBank/DDBJ databases">
        <title>Complete genome sequencing of Piscirickettsia salmonis strain Psal-009.</title>
        <authorList>
            <person name="Schober I."/>
            <person name="Bunk B."/>
            <person name="Sproer C."/>
            <person name="Carril G.P."/>
            <person name="Riedel T."/>
            <person name="Flores-Herrera P.A."/>
            <person name="Nourdin-Galindo G."/>
            <person name="Marshall S.H."/>
            <person name="Overmann J."/>
        </authorList>
    </citation>
    <scope>NUCLEOTIDE SEQUENCE [LARGE SCALE GENOMIC DNA]</scope>
    <source>
        <strain evidence="1 2">Psal-009</strain>
    </source>
</reference>
<evidence type="ECO:0000313" key="2">
    <source>
        <dbReference type="Proteomes" id="UP000422232"/>
    </source>
</evidence>
<gene>
    <name evidence="1" type="ORF">Psal009_01156</name>
</gene>
<accession>A0A9Q6LK22</accession>
<dbReference type="RefSeq" id="WP_016211516.1">
    <property type="nucleotide sequence ID" value="NZ_CP012413.1"/>
</dbReference>
<dbReference type="GeneID" id="68899558"/>
<protein>
    <submittedName>
        <fullName evidence="1">Uncharacterized protein</fullName>
    </submittedName>
</protein>
<organism evidence="1 2">
    <name type="scientific">Piscirickettsia salmonis</name>
    <dbReference type="NCBI Taxonomy" id="1238"/>
    <lineage>
        <taxon>Bacteria</taxon>
        <taxon>Pseudomonadati</taxon>
        <taxon>Pseudomonadota</taxon>
        <taxon>Gammaproteobacteria</taxon>
        <taxon>Thiotrichales</taxon>
        <taxon>Piscirickettsiaceae</taxon>
        <taxon>Piscirickettsia</taxon>
    </lineage>
</organism>